<evidence type="ECO:0000259" key="5">
    <source>
        <dbReference type="Pfam" id="PF07687"/>
    </source>
</evidence>
<name>A0A6L5YBX4_9BACT</name>
<proteinExistence type="inferred from homology"/>
<dbReference type="GO" id="GO:0046872">
    <property type="term" value="F:metal ion binding"/>
    <property type="evidence" value="ECO:0007669"/>
    <property type="project" value="UniProtKB-KW"/>
</dbReference>
<keyword evidence="3" id="KW-0479">Metal-binding</keyword>
<organism evidence="6 7">
    <name type="scientific">Pyramidobacter porci</name>
    <dbReference type="NCBI Taxonomy" id="2605789"/>
    <lineage>
        <taxon>Bacteria</taxon>
        <taxon>Thermotogati</taxon>
        <taxon>Synergistota</taxon>
        <taxon>Synergistia</taxon>
        <taxon>Synergistales</taxon>
        <taxon>Dethiosulfovibrionaceae</taxon>
        <taxon>Pyramidobacter</taxon>
    </lineage>
</organism>
<keyword evidence="7" id="KW-1185">Reference proteome</keyword>
<dbReference type="AlphaFoldDB" id="A0A6L5YBX4"/>
<keyword evidence="3" id="KW-0862">Zinc</keyword>
<dbReference type="NCBIfam" id="NF006771">
    <property type="entry name" value="PRK09290.1-5"/>
    <property type="match status" value="1"/>
</dbReference>
<feature type="binding site" evidence="4">
    <location>
        <position position="287"/>
    </location>
    <ligand>
        <name>allantoate</name>
        <dbReference type="ChEBI" id="CHEBI:17536"/>
    </ligand>
</feature>
<comment type="cofactor">
    <cofactor evidence="3">
        <name>Zn(2+)</name>
        <dbReference type="ChEBI" id="CHEBI:29105"/>
    </cofactor>
    <text evidence="3">Binds 2 Zn(2+) ions per subunit.</text>
</comment>
<gene>
    <name evidence="6" type="ORF">FYJ74_06050</name>
</gene>
<dbReference type="PIRSF" id="PIRSF001235">
    <property type="entry name" value="Amidase_carbamoylase"/>
    <property type="match status" value="1"/>
</dbReference>
<dbReference type="SUPFAM" id="SSF55031">
    <property type="entry name" value="Bacterial exopeptidase dimerisation domain"/>
    <property type="match status" value="1"/>
</dbReference>
<dbReference type="InterPro" id="IPR011650">
    <property type="entry name" value="Peptidase_M20_dimer"/>
</dbReference>
<sequence length="408" mass="44199">MSGFERVQELIATISQTGRGERGVSRLALTDADRQARDIVVEEMKALGMSVTTDACCNLWGRFEGSSDRPGVVIGSHLDSVPEGGRYDGALGVACGLGATRDILAENPPPRRSLSVVVFTAEESSRFSLATIGSKAATGNLSLMDTLRFRDRQGVTLLDALRDFGGRPEQIPRDCLAPASYHSYFELHIEQGPVLDWNGEDVGIVEAIAAPTRFMLEVVGEQAHSGACPMNMRRDAMAAAAEIVLAVERAGRAESEFGTVATVGVCECFPGAMNVVPGRVVLKVDVRGIVEKSIRRACDEIKARVESVCAERGVRVNFTLYSADKPVAMDGLLARRIENVCKDLKVKYRRMPSGAGHDAMYMATLIPSALIFVPCKDGVSHNPAEAVDWRRVRSGYEVLLQTVKDIVR</sequence>
<dbReference type="EMBL" id="VUNH01000005">
    <property type="protein sequence ID" value="MST55595.1"/>
    <property type="molecule type" value="Genomic_DNA"/>
</dbReference>
<dbReference type="NCBIfam" id="TIGR01879">
    <property type="entry name" value="hydantase"/>
    <property type="match status" value="1"/>
</dbReference>
<evidence type="ECO:0000313" key="6">
    <source>
        <dbReference type="EMBL" id="MST55595.1"/>
    </source>
</evidence>
<feature type="binding site" evidence="3">
    <location>
        <position position="123"/>
    </location>
    <ligand>
        <name>Zn(2+)</name>
        <dbReference type="ChEBI" id="CHEBI:29105"/>
        <label>2</label>
    </ligand>
</feature>
<evidence type="ECO:0000313" key="7">
    <source>
        <dbReference type="Proteomes" id="UP000473699"/>
    </source>
</evidence>
<evidence type="ECO:0000256" key="4">
    <source>
        <dbReference type="PIRSR" id="PIRSR001235-2"/>
    </source>
</evidence>
<keyword evidence="2 6" id="KW-0378">Hydrolase</keyword>
<accession>A0A6L5YBX4</accession>
<protein>
    <submittedName>
        <fullName evidence="6">Zn-dependent hydrolase</fullName>
    </submittedName>
</protein>
<dbReference type="InterPro" id="IPR002933">
    <property type="entry name" value="Peptidase_M20"/>
</dbReference>
<dbReference type="Pfam" id="PF07687">
    <property type="entry name" value="M20_dimer"/>
    <property type="match status" value="1"/>
</dbReference>
<feature type="binding site" evidence="4">
    <location>
        <position position="213"/>
    </location>
    <ligand>
        <name>allantoate</name>
        <dbReference type="ChEBI" id="CHEBI:17536"/>
    </ligand>
</feature>
<dbReference type="InterPro" id="IPR036264">
    <property type="entry name" value="Bact_exopeptidase_dim_dom"/>
</dbReference>
<feature type="binding site" evidence="3">
    <location>
        <position position="77"/>
    </location>
    <ligand>
        <name>Zn(2+)</name>
        <dbReference type="ChEBI" id="CHEBI:29105"/>
        <label>1</label>
    </ligand>
</feature>
<feature type="binding site" evidence="3">
    <location>
        <position position="88"/>
    </location>
    <ligand>
        <name>Zn(2+)</name>
        <dbReference type="ChEBI" id="CHEBI:29105"/>
        <label>2</label>
    </ligand>
</feature>
<dbReference type="RefSeq" id="WP_154528684.1">
    <property type="nucleotide sequence ID" value="NZ_VUNH01000005.1"/>
</dbReference>
<dbReference type="Proteomes" id="UP000473699">
    <property type="component" value="Unassembled WGS sequence"/>
</dbReference>
<feature type="domain" description="Peptidase M20 dimerisation" evidence="5">
    <location>
        <begin position="214"/>
        <end position="310"/>
    </location>
</feature>
<dbReference type="InterPro" id="IPR010158">
    <property type="entry name" value="Amidase_Cbmase"/>
</dbReference>
<dbReference type="SUPFAM" id="SSF53187">
    <property type="entry name" value="Zn-dependent exopeptidases"/>
    <property type="match status" value="1"/>
</dbReference>
<dbReference type="Pfam" id="PF01546">
    <property type="entry name" value="Peptidase_M20"/>
    <property type="match status" value="1"/>
</dbReference>
<feature type="binding site" evidence="3">
    <location>
        <position position="381"/>
    </location>
    <ligand>
        <name>Zn(2+)</name>
        <dbReference type="ChEBI" id="CHEBI:29105"/>
        <label>2</label>
    </ligand>
</feature>
<comment type="similarity">
    <text evidence="1">Belongs to the peptidase M20 family.</text>
</comment>
<dbReference type="Gene3D" id="3.40.630.10">
    <property type="entry name" value="Zn peptidases"/>
    <property type="match status" value="1"/>
</dbReference>
<dbReference type="PANTHER" id="PTHR32494">
    <property type="entry name" value="ALLANTOATE DEIMINASE-RELATED"/>
    <property type="match status" value="1"/>
</dbReference>
<comment type="caution">
    <text evidence="6">The sequence shown here is derived from an EMBL/GenBank/DDBJ whole genome shotgun (WGS) entry which is preliminary data.</text>
</comment>
<dbReference type="GO" id="GO:0016813">
    <property type="term" value="F:hydrolase activity, acting on carbon-nitrogen (but not peptide) bonds, in linear amidines"/>
    <property type="evidence" value="ECO:0007669"/>
    <property type="project" value="InterPro"/>
</dbReference>
<dbReference type="CDD" id="cd03884">
    <property type="entry name" value="M20_bAS"/>
    <property type="match status" value="1"/>
</dbReference>
<feature type="binding site" evidence="3">
    <location>
        <position position="88"/>
    </location>
    <ligand>
        <name>Zn(2+)</name>
        <dbReference type="ChEBI" id="CHEBI:29105"/>
        <label>1</label>
    </ligand>
</feature>
<dbReference type="PANTHER" id="PTHR32494:SF5">
    <property type="entry name" value="ALLANTOATE AMIDOHYDROLASE"/>
    <property type="match status" value="1"/>
</dbReference>
<evidence type="ECO:0000256" key="2">
    <source>
        <dbReference type="ARBA" id="ARBA00022801"/>
    </source>
</evidence>
<dbReference type="Gene3D" id="3.30.70.360">
    <property type="match status" value="1"/>
</dbReference>
<reference evidence="6 7" key="1">
    <citation type="submission" date="2019-08" db="EMBL/GenBank/DDBJ databases">
        <title>In-depth cultivation of the pig gut microbiome towards novel bacterial diversity and tailored functional studies.</title>
        <authorList>
            <person name="Wylensek D."/>
            <person name="Hitch T.C.A."/>
            <person name="Clavel T."/>
        </authorList>
    </citation>
    <scope>NUCLEOTIDE SEQUENCE [LARGE SCALE GENOMIC DNA]</scope>
    <source>
        <strain evidence="6 7">SM-530-WT-4B</strain>
    </source>
</reference>
<feature type="binding site" evidence="4">
    <location>
        <position position="274"/>
    </location>
    <ligand>
        <name>allantoate</name>
        <dbReference type="ChEBI" id="CHEBI:17536"/>
    </ligand>
</feature>
<evidence type="ECO:0000256" key="3">
    <source>
        <dbReference type="PIRSR" id="PIRSR001235-1"/>
    </source>
</evidence>
<feature type="binding site" evidence="3">
    <location>
        <position position="188"/>
    </location>
    <ligand>
        <name>Zn(2+)</name>
        <dbReference type="ChEBI" id="CHEBI:29105"/>
        <label>1</label>
    </ligand>
</feature>
<evidence type="ECO:0000256" key="1">
    <source>
        <dbReference type="ARBA" id="ARBA00006153"/>
    </source>
</evidence>